<dbReference type="AlphaFoldDB" id="O23704"/>
<proteinExistence type="predicted"/>
<name>O23704_ARATH</name>
<dbReference type="EMBL" id="Y12776">
    <property type="protein sequence ID" value="CAA73309.1"/>
    <property type="molecule type" value="Genomic_DNA"/>
</dbReference>
<protein>
    <submittedName>
        <fullName evidence="1">Uncharacterized protein</fullName>
    </submittedName>
</protein>
<reference evidence="1" key="1">
    <citation type="journal article" date="1998" name="Gene">
        <title>Sequence analysis of a 40-kb Arabidopsis thaliana genomic region located at the top of chromosome 1.</title>
        <authorList>
            <person name="Terryn N."/>
            <person name="Gielen J."/>
            <person name="De Keyser A."/>
            <person name="Van Den Daele H."/>
            <person name="Ardiles W."/>
            <person name="Neyt P."/>
            <person name="De Clercq R."/>
            <person name="Coppieters J."/>
            <person name="Dehais P."/>
            <person name="Villarroel R."/>
            <person name="Rouze P."/>
            <person name="van Montagu M."/>
        </authorList>
    </citation>
    <scope>NUCLEOTIDE SEQUENCE [LARGE SCALE GENOMIC DNA]</scope>
    <source>
        <strain>cv. Columbia</strain>
    </source>
</reference>
<accession>O23704</accession>
<sequence>MKKIVLKLDLHDDRAKQKALKTVSTLPGNRFHCNGHEGEEIDGYWNRGSGKCSK</sequence>
<dbReference type="Gene3D" id="3.30.70.100">
    <property type="match status" value="1"/>
</dbReference>
<evidence type="ECO:0000313" key="1">
    <source>
        <dbReference type="EMBL" id="CAA73309.1"/>
    </source>
</evidence>
<organism evidence="1">
    <name type="scientific">Arabidopsis thaliana</name>
    <name type="common">Mouse-ear cress</name>
    <dbReference type="NCBI Taxonomy" id="3702"/>
    <lineage>
        <taxon>Eukaryota</taxon>
        <taxon>Viridiplantae</taxon>
        <taxon>Streptophyta</taxon>
        <taxon>Embryophyta</taxon>
        <taxon>Tracheophyta</taxon>
        <taxon>Spermatophyta</taxon>
        <taxon>Magnoliopsida</taxon>
        <taxon>eudicotyledons</taxon>
        <taxon>Gunneridae</taxon>
        <taxon>Pentapetalae</taxon>
        <taxon>rosids</taxon>
        <taxon>malvids</taxon>
        <taxon>Brassicales</taxon>
        <taxon>Brassicaceae</taxon>
        <taxon>Camelineae</taxon>
        <taxon>Arabidopsis</taxon>
    </lineage>
</organism>